<evidence type="ECO:0000313" key="8">
    <source>
        <dbReference type="EMBL" id="KZE78022.1"/>
    </source>
</evidence>
<dbReference type="InterPro" id="IPR013783">
    <property type="entry name" value="Ig-like_fold"/>
</dbReference>
<dbReference type="GO" id="GO:0043565">
    <property type="term" value="F:sequence-specific DNA binding"/>
    <property type="evidence" value="ECO:0007669"/>
    <property type="project" value="InterPro"/>
</dbReference>
<dbReference type="Gene3D" id="3.40.50.2300">
    <property type="match status" value="1"/>
</dbReference>
<dbReference type="Gene3D" id="2.130.10.10">
    <property type="entry name" value="YVTN repeat-like/Quinoprotein amine dehydrogenase"/>
    <property type="match status" value="3"/>
</dbReference>
<gene>
    <name evidence="8" type="ORF">AV926_13335</name>
</gene>
<evidence type="ECO:0000256" key="4">
    <source>
        <dbReference type="SAM" id="Coils"/>
    </source>
</evidence>
<dbReference type="AlphaFoldDB" id="A0A165R2G1"/>
<dbReference type="InterPro" id="IPR018060">
    <property type="entry name" value="HTH_AraC"/>
</dbReference>
<dbReference type="PANTHER" id="PTHR43280:SF2">
    <property type="entry name" value="HTH-TYPE TRANSCRIPTIONAL REGULATOR EXSA"/>
    <property type="match status" value="1"/>
</dbReference>
<dbReference type="GO" id="GO:0003700">
    <property type="term" value="F:DNA-binding transcription factor activity"/>
    <property type="evidence" value="ECO:0007669"/>
    <property type="project" value="InterPro"/>
</dbReference>
<feature type="chain" id="PRO_5007865455" description="HTH araC/xylS-type domain-containing protein" evidence="6">
    <location>
        <begin position="22"/>
        <end position="1246"/>
    </location>
</feature>
<proteinExistence type="predicted"/>
<evidence type="ECO:0000256" key="3">
    <source>
        <dbReference type="ARBA" id="ARBA00023163"/>
    </source>
</evidence>
<keyword evidence="5" id="KW-0812">Transmembrane</keyword>
<keyword evidence="5" id="KW-0472">Membrane</keyword>
<dbReference type="InterPro" id="IPR011110">
    <property type="entry name" value="Reg_prop"/>
</dbReference>
<dbReference type="Gene3D" id="2.60.40.10">
    <property type="entry name" value="Immunoglobulins"/>
    <property type="match status" value="1"/>
</dbReference>
<feature type="signal peptide" evidence="6">
    <location>
        <begin position="1"/>
        <end position="21"/>
    </location>
</feature>
<dbReference type="Proteomes" id="UP000076630">
    <property type="component" value="Unassembled WGS sequence"/>
</dbReference>
<dbReference type="EMBL" id="LQNU01000066">
    <property type="protein sequence ID" value="KZE78022.1"/>
    <property type="molecule type" value="Genomic_DNA"/>
</dbReference>
<dbReference type="SUPFAM" id="SSF63829">
    <property type="entry name" value="Calcium-dependent phosphotriesterase"/>
    <property type="match status" value="2"/>
</dbReference>
<dbReference type="Gene3D" id="1.10.10.60">
    <property type="entry name" value="Homeodomain-like"/>
    <property type="match status" value="1"/>
</dbReference>
<dbReference type="Pfam" id="PF07494">
    <property type="entry name" value="Reg_prop"/>
    <property type="match status" value="2"/>
</dbReference>
<dbReference type="OrthoDB" id="358279at2"/>
<evidence type="ECO:0000256" key="6">
    <source>
        <dbReference type="SAM" id="SignalP"/>
    </source>
</evidence>
<dbReference type="PANTHER" id="PTHR43280">
    <property type="entry name" value="ARAC-FAMILY TRANSCRIPTIONAL REGULATOR"/>
    <property type="match status" value="1"/>
</dbReference>
<reference evidence="8 9" key="1">
    <citation type="submission" date="2016-01" db="EMBL/GenBank/DDBJ databases">
        <title>Whole genome sequencing of Myroides marinus L41.</title>
        <authorList>
            <person name="Hong K.W."/>
        </authorList>
    </citation>
    <scope>NUCLEOTIDE SEQUENCE [LARGE SCALE GENOMIC DNA]</scope>
    <source>
        <strain evidence="8 9">L41</strain>
    </source>
</reference>
<dbReference type="PROSITE" id="PS00041">
    <property type="entry name" value="HTH_ARAC_FAMILY_1"/>
    <property type="match status" value="1"/>
</dbReference>
<keyword evidence="3" id="KW-0804">Transcription</keyword>
<dbReference type="InterPro" id="IPR018062">
    <property type="entry name" value="HTH_AraC-typ_CS"/>
</dbReference>
<dbReference type="Pfam" id="PF12833">
    <property type="entry name" value="HTH_18"/>
    <property type="match status" value="1"/>
</dbReference>
<feature type="transmembrane region" description="Helical" evidence="5">
    <location>
        <begin position="686"/>
        <end position="708"/>
    </location>
</feature>
<dbReference type="InterPro" id="IPR009057">
    <property type="entry name" value="Homeodomain-like_sf"/>
</dbReference>
<feature type="coiled-coil region" evidence="4">
    <location>
        <begin position="723"/>
        <end position="774"/>
    </location>
</feature>
<keyword evidence="4" id="KW-0175">Coiled coil</keyword>
<keyword evidence="6" id="KW-0732">Signal</keyword>
<evidence type="ECO:0000256" key="1">
    <source>
        <dbReference type="ARBA" id="ARBA00023015"/>
    </source>
</evidence>
<protein>
    <recommendedName>
        <fullName evidence="7">HTH araC/xylS-type domain-containing protein</fullName>
    </recommendedName>
</protein>
<evidence type="ECO:0000259" key="7">
    <source>
        <dbReference type="PROSITE" id="PS01124"/>
    </source>
</evidence>
<dbReference type="SMART" id="SM00342">
    <property type="entry name" value="HTH_ARAC"/>
    <property type="match status" value="1"/>
</dbReference>
<keyword evidence="5" id="KW-1133">Transmembrane helix</keyword>
<feature type="domain" description="HTH araC/xylS-type" evidence="7">
    <location>
        <begin position="1147"/>
        <end position="1246"/>
    </location>
</feature>
<dbReference type="RefSeq" id="WP_038987316.1">
    <property type="nucleotide sequence ID" value="NZ_JACAJO010000019.1"/>
</dbReference>
<evidence type="ECO:0000256" key="5">
    <source>
        <dbReference type="SAM" id="Phobius"/>
    </source>
</evidence>
<evidence type="ECO:0000256" key="2">
    <source>
        <dbReference type="ARBA" id="ARBA00023125"/>
    </source>
</evidence>
<dbReference type="PROSITE" id="PS01124">
    <property type="entry name" value="HTH_ARAC_FAMILY_2"/>
    <property type="match status" value="1"/>
</dbReference>
<accession>A0A165R2G1</accession>
<comment type="caution">
    <text evidence="8">The sequence shown here is derived from an EMBL/GenBank/DDBJ whole genome shotgun (WGS) entry which is preliminary data.</text>
</comment>
<keyword evidence="9" id="KW-1185">Reference proteome</keyword>
<evidence type="ECO:0000313" key="9">
    <source>
        <dbReference type="Proteomes" id="UP000076630"/>
    </source>
</evidence>
<dbReference type="SUPFAM" id="SSF46689">
    <property type="entry name" value="Homeodomain-like"/>
    <property type="match status" value="1"/>
</dbReference>
<name>A0A165R2G1_9FLAO</name>
<dbReference type="InterPro" id="IPR015943">
    <property type="entry name" value="WD40/YVTN_repeat-like_dom_sf"/>
</dbReference>
<keyword evidence="1" id="KW-0805">Transcription regulation</keyword>
<organism evidence="8 9">
    <name type="scientific">Myroides marinus</name>
    <dbReference type="NCBI Taxonomy" id="703342"/>
    <lineage>
        <taxon>Bacteria</taxon>
        <taxon>Pseudomonadati</taxon>
        <taxon>Bacteroidota</taxon>
        <taxon>Flavobacteriia</taxon>
        <taxon>Flavobacteriales</taxon>
        <taxon>Flavobacteriaceae</taxon>
        <taxon>Myroides</taxon>
    </lineage>
</organism>
<sequence>MRWLLLLLFAPLLSLGQSVHFKNITTKEGLSNNSINCISNHSDGSVWIGTWDGLNLYDGKHIKVFKHDSKDPSSIGGNDIYSLLWDKEGRLWILTDGKDISQYQGGNTFKNYSFKGIPHVLSIDKKGNILVQLDSKKWYVFKNEQFVPVEIDELRDVTSSLILDARKKSPQHVNNAQLLNEMRHYFTQLAINAVEVKENGDIWLGTKTGGVYLVRKENNAYKILQNYSVDPQSPFSLLSNEVMVLHYDSIGNMWVGTKDGGVSILPRLNANVDYIYAHPRKQPHLPYETIRAIAVDQKGGKWLGYYTQGLFHQESKDGLFKPVYIKKQELNEDWKRIRSIYVGSHGGIWIGTYAGVVRIDGDKQEFFEEGLTPHFVKNRTYAFAEDARHNLWLGSWGGVSKYNSITRVFEPFTNQDQLAKYHIRHISISDNQLILSTEEHGVVFYNCLSGEIHILDQKDGLLGNSVFTTYTDAFTGDLWVATLGGISVFNTDGKLKKQITEEDGLPSHLIYSLIPYEGDIWLSTTKGIASIDKKSYSVLNFSNYTGWQGLEFSEGAYSQNKQGFLFFGGNKGLNIIDPSQVRNNNKTPHFKVIINGVSLTDEHINHFKPEENKLQFALYSIGFNQYPINQYEYRIVGLFDDWRSLPQKEIHLDDLDHKFYRIEVRDTIDKDKKVVYSLSFEIDKPYFLQPYFIIAFAGFVGLLIWWRVRTRQRIMRKREIELKKQVRDRTKEVEAQKINLANKNTELSLLNEEIRQQKEELLALHSKLKNEDIEIENFRIFLLSRIKKPIINTLAVLDELDVESTKKEDLVKVYDLVREWDYMEQIKEIESNELATVDLNVFINYLQEEWSLGKDKFSTLLNITNSIESKWVEVDLLRLKLLLRYLLYECSKYIKEEQIIDVHFYMKENKLCVDIQSNSKILLTFWNDSRSFSPYYRAFYSLLNNLDGNIVEVGLDVFHLELTIPVEVREEGSLESKDANWNEFLEELQVLPKDKMNILVYSKEEDKAIVRQLIEFSEDTNLVYNHNVSRVVGNIEHYKYDALILYNTSLSERTLSLFSQIKKQIQKQRLMVFYISEEVDYFLQEQLSQLGVTDFIHLPVNKSTLEHKIYKRIRNDKDNKESNTVLWTPNLSEDVVAQLSPNEKLFRKGMEIMNTQFSDANFGIEQLTNELGISKMKCYRLYKEFIEQSPLEVLIEMRLQKSKVLLERGDLTISEICFECGFNDPKYFSKSFKRRFEHSPSYFKNE</sequence>
<keyword evidence="2" id="KW-0238">DNA-binding</keyword>